<evidence type="ECO:0000259" key="7">
    <source>
        <dbReference type="Pfam" id="PF00551"/>
    </source>
</evidence>
<dbReference type="EMBL" id="JAHVHU010000005">
    <property type="protein sequence ID" value="MBY5957595.1"/>
    <property type="molecule type" value="Genomic_DNA"/>
</dbReference>
<feature type="binding site" evidence="6">
    <location>
        <position position="102"/>
    </location>
    <ligand>
        <name>(6R)-10-formyltetrahydrofolate</name>
        <dbReference type="ChEBI" id="CHEBI:195366"/>
    </ligand>
</feature>
<dbReference type="AlphaFoldDB" id="A0A953HSL9"/>
<sequence length="188" mass="21586">MKRLAILASGSGSNAEQIIQQVRDDQSMEVTCVISNRPEAGVLERARKHGIPIQVFRKNVWSDSEEILNFFDKNHIDFIVLAGYLQKIPDYLIQAYPDRIVNIHPALLPAYGGKGMYGMHVHRAVHKAREKFSGITIHLVNEYYDQGEIILQAKCPIRPEDTPEDIQQRVLELEHQYYPLVVRYLASF</sequence>
<feature type="binding site" evidence="6">
    <location>
        <position position="57"/>
    </location>
    <ligand>
        <name>(6R)-10-formyltetrahydrofolate</name>
        <dbReference type="ChEBI" id="CHEBI:195366"/>
    </ligand>
</feature>
<evidence type="ECO:0000256" key="6">
    <source>
        <dbReference type="HAMAP-Rule" id="MF_01930"/>
    </source>
</evidence>
<evidence type="ECO:0000313" key="9">
    <source>
        <dbReference type="Proteomes" id="UP000753961"/>
    </source>
</evidence>
<accession>A0A953HSL9</accession>
<evidence type="ECO:0000256" key="5">
    <source>
        <dbReference type="ARBA" id="ARBA00047664"/>
    </source>
</evidence>
<dbReference type="Pfam" id="PF00551">
    <property type="entry name" value="Formyl_trans_N"/>
    <property type="match status" value="1"/>
</dbReference>
<dbReference type="GO" id="GO:0004644">
    <property type="term" value="F:phosphoribosylglycinamide formyltransferase activity"/>
    <property type="evidence" value="ECO:0007669"/>
    <property type="project" value="UniProtKB-UniRule"/>
</dbReference>
<comment type="caution">
    <text evidence="8">The sequence shown here is derived from an EMBL/GenBank/DDBJ whole genome shotgun (WGS) entry which is preliminary data.</text>
</comment>
<name>A0A953HSL9_9BACT</name>
<feature type="domain" description="Formyl transferase N-terminal" evidence="7">
    <location>
        <begin position="2"/>
        <end position="182"/>
    </location>
</feature>
<dbReference type="CDD" id="cd08645">
    <property type="entry name" value="FMT_core_GART"/>
    <property type="match status" value="1"/>
</dbReference>
<dbReference type="HAMAP" id="MF_01930">
    <property type="entry name" value="PurN"/>
    <property type="match status" value="1"/>
</dbReference>
<evidence type="ECO:0000256" key="3">
    <source>
        <dbReference type="ARBA" id="ARBA00022755"/>
    </source>
</evidence>
<dbReference type="EC" id="2.1.2.2" evidence="6"/>
<gene>
    <name evidence="6 8" type="primary">purN</name>
    <name evidence="8" type="ORF">KUV50_05570</name>
</gene>
<evidence type="ECO:0000256" key="4">
    <source>
        <dbReference type="ARBA" id="ARBA00038440"/>
    </source>
</evidence>
<evidence type="ECO:0000256" key="1">
    <source>
        <dbReference type="ARBA" id="ARBA00005054"/>
    </source>
</evidence>
<dbReference type="GO" id="GO:0006189">
    <property type="term" value="P:'de novo' IMP biosynthetic process"/>
    <property type="evidence" value="ECO:0007669"/>
    <property type="project" value="UniProtKB-UniRule"/>
</dbReference>
<dbReference type="SUPFAM" id="SSF53328">
    <property type="entry name" value="Formyltransferase"/>
    <property type="match status" value="1"/>
</dbReference>
<dbReference type="NCBIfam" id="TIGR00639">
    <property type="entry name" value="PurN"/>
    <property type="match status" value="1"/>
</dbReference>
<dbReference type="PANTHER" id="PTHR43369:SF2">
    <property type="entry name" value="PHOSPHORIBOSYLGLYCINAMIDE FORMYLTRANSFERASE"/>
    <property type="match status" value="1"/>
</dbReference>
<organism evidence="8 9">
    <name type="scientific">Membranihabitans marinus</name>
    <dbReference type="NCBI Taxonomy" id="1227546"/>
    <lineage>
        <taxon>Bacteria</taxon>
        <taxon>Pseudomonadati</taxon>
        <taxon>Bacteroidota</taxon>
        <taxon>Saprospiria</taxon>
        <taxon>Saprospirales</taxon>
        <taxon>Saprospiraceae</taxon>
        <taxon>Membranihabitans</taxon>
    </lineage>
</organism>
<keyword evidence="3 6" id="KW-0658">Purine biosynthesis</keyword>
<keyword evidence="2 6" id="KW-0808">Transferase</keyword>
<dbReference type="InterPro" id="IPR001555">
    <property type="entry name" value="GART_AS"/>
</dbReference>
<dbReference type="InterPro" id="IPR004607">
    <property type="entry name" value="GART"/>
</dbReference>
<reference evidence="8" key="1">
    <citation type="submission" date="2021-06" db="EMBL/GenBank/DDBJ databases">
        <title>44 bacteria genomes isolated from Dapeng, Shenzhen.</title>
        <authorList>
            <person name="Zheng W."/>
            <person name="Yu S."/>
            <person name="Huang Y."/>
        </authorList>
    </citation>
    <scope>NUCLEOTIDE SEQUENCE</scope>
    <source>
        <strain evidence="8">DP5N28-2</strain>
    </source>
</reference>
<feature type="site" description="Raises pKa of active site His" evidence="6">
    <location>
        <position position="145"/>
    </location>
</feature>
<dbReference type="Proteomes" id="UP000753961">
    <property type="component" value="Unassembled WGS sequence"/>
</dbReference>
<comment type="pathway">
    <text evidence="1 6">Purine metabolism; IMP biosynthesis via de novo pathway; N(2)-formyl-N(1)-(5-phospho-D-ribosyl)glycinamide from N(1)-(5-phospho-D-ribosyl)glycinamide (10-formyl THF route): step 1/1.</text>
</comment>
<dbReference type="PROSITE" id="PS00373">
    <property type="entry name" value="GART"/>
    <property type="match status" value="1"/>
</dbReference>
<dbReference type="GO" id="GO:0005829">
    <property type="term" value="C:cytosol"/>
    <property type="evidence" value="ECO:0007669"/>
    <property type="project" value="TreeGrafter"/>
</dbReference>
<dbReference type="Gene3D" id="3.40.50.170">
    <property type="entry name" value="Formyl transferase, N-terminal domain"/>
    <property type="match status" value="1"/>
</dbReference>
<feature type="binding site" evidence="6">
    <location>
        <begin position="12"/>
        <end position="14"/>
    </location>
    <ligand>
        <name>N(1)-(5-phospho-beta-D-ribosyl)glycinamide</name>
        <dbReference type="ChEBI" id="CHEBI:143788"/>
    </ligand>
</feature>
<comment type="function">
    <text evidence="6">Catalyzes the transfer of a formyl group from 10-formyltetrahydrofolate to 5-phospho-ribosyl-glycinamide (GAR), producing 5-phospho-ribosyl-N-formylglycinamide (FGAR) and tetrahydrofolate.</text>
</comment>
<feature type="active site" description="Proton donor" evidence="6">
    <location>
        <position position="104"/>
    </location>
</feature>
<proteinExistence type="inferred from homology"/>
<evidence type="ECO:0000313" key="8">
    <source>
        <dbReference type="EMBL" id="MBY5957595.1"/>
    </source>
</evidence>
<dbReference type="InterPro" id="IPR036477">
    <property type="entry name" value="Formyl_transf_N_sf"/>
</dbReference>
<comment type="caution">
    <text evidence="6">Lacks conserved residue(s) required for the propagation of feature annotation.</text>
</comment>
<keyword evidence="9" id="KW-1185">Reference proteome</keyword>
<comment type="catalytic activity">
    <reaction evidence="5 6">
        <text>N(1)-(5-phospho-beta-D-ribosyl)glycinamide + (6R)-10-formyltetrahydrofolate = N(2)-formyl-N(1)-(5-phospho-beta-D-ribosyl)glycinamide + (6S)-5,6,7,8-tetrahydrofolate + H(+)</text>
        <dbReference type="Rhea" id="RHEA:15053"/>
        <dbReference type="ChEBI" id="CHEBI:15378"/>
        <dbReference type="ChEBI" id="CHEBI:57453"/>
        <dbReference type="ChEBI" id="CHEBI:143788"/>
        <dbReference type="ChEBI" id="CHEBI:147286"/>
        <dbReference type="ChEBI" id="CHEBI:195366"/>
        <dbReference type="EC" id="2.1.2.2"/>
    </reaction>
</comment>
<dbReference type="PANTHER" id="PTHR43369">
    <property type="entry name" value="PHOSPHORIBOSYLGLYCINAMIDE FORMYLTRANSFERASE"/>
    <property type="match status" value="1"/>
</dbReference>
<comment type="similarity">
    <text evidence="4 6">Belongs to the GART family.</text>
</comment>
<evidence type="ECO:0000256" key="2">
    <source>
        <dbReference type="ARBA" id="ARBA00022679"/>
    </source>
</evidence>
<dbReference type="InterPro" id="IPR002376">
    <property type="entry name" value="Formyl_transf_N"/>
</dbReference>
<dbReference type="RefSeq" id="WP_222579114.1">
    <property type="nucleotide sequence ID" value="NZ_JAHVHU010000005.1"/>
</dbReference>
<protein>
    <recommendedName>
        <fullName evidence="6">Phosphoribosylglycinamide formyltransferase</fullName>
        <ecNumber evidence="6">2.1.2.2</ecNumber>
    </recommendedName>
    <alternativeName>
        <fullName evidence="6">5'-phosphoribosylglycinamide transformylase</fullName>
    </alternativeName>
    <alternativeName>
        <fullName evidence="6">GAR transformylase</fullName>
        <shortName evidence="6">GART</shortName>
    </alternativeName>
</protein>